<reference evidence="2" key="1">
    <citation type="submission" date="2020-10" db="EMBL/GenBank/DDBJ databases">
        <authorList>
            <person name="Han B."/>
            <person name="Lu T."/>
            <person name="Zhao Q."/>
            <person name="Huang X."/>
            <person name="Zhao Y."/>
        </authorList>
    </citation>
    <scope>NUCLEOTIDE SEQUENCE</scope>
</reference>
<name>A0A811N670_9POAL</name>
<organism evidence="2 3">
    <name type="scientific">Miscanthus lutarioriparius</name>
    <dbReference type="NCBI Taxonomy" id="422564"/>
    <lineage>
        <taxon>Eukaryota</taxon>
        <taxon>Viridiplantae</taxon>
        <taxon>Streptophyta</taxon>
        <taxon>Embryophyta</taxon>
        <taxon>Tracheophyta</taxon>
        <taxon>Spermatophyta</taxon>
        <taxon>Magnoliopsida</taxon>
        <taxon>Liliopsida</taxon>
        <taxon>Poales</taxon>
        <taxon>Poaceae</taxon>
        <taxon>PACMAD clade</taxon>
        <taxon>Panicoideae</taxon>
        <taxon>Andropogonodae</taxon>
        <taxon>Andropogoneae</taxon>
        <taxon>Saccharinae</taxon>
        <taxon>Miscanthus</taxon>
    </lineage>
</organism>
<dbReference type="AlphaFoldDB" id="A0A811N670"/>
<evidence type="ECO:0000256" key="1">
    <source>
        <dbReference type="SAM" id="MobiDB-lite"/>
    </source>
</evidence>
<keyword evidence="3" id="KW-1185">Reference proteome</keyword>
<sequence length="80" mass="8585">MAGTRSGSKKRKRKEGSAARTVGSVFSKVGVGRFAALHALRRRNVAKERGRKRDRATAGSVDAGATAQVYKPCVEGAYNY</sequence>
<evidence type="ECO:0000313" key="2">
    <source>
        <dbReference type="EMBL" id="CAD6219709.1"/>
    </source>
</evidence>
<protein>
    <submittedName>
        <fullName evidence="2">Uncharacterized protein</fullName>
    </submittedName>
</protein>
<dbReference type="EMBL" id="CAJGYO010000003">
    <property type="protein sequence ID" value="CAD6219709.1"/>
    <property type="molecule type" value="Genomic_DNA"/>
</dbReference>
<dbReference type="Proteomes" id="UP000604825">
    <property type="component" value="Unassembled WGS sequence"/>
</dbReference>
<proteinExistence type="predicted"/>
<gene>
    <name evidence="2" type="ORF">NCGR_LOCUS13328</name>
</gene>
<accession>A0A811N670</accession>
<comment type="caution">
    <text evidence="2">The sequence shown here is derived from an EMBL/GenBank/DDBJ whole genome shotgun (WGS) entry which is preliminary data.</text>
</comment>
<feature type="region of interest" description="Disordered" evidence="1">
    <location>
        <begin position="1"/>
        <end position="21"/>
    </location>
</feature>
<evidence type="ECO:0000313" key="3">
    <source>
        <dbReference type="Proteomes" id="UP000604825"/>
    </source>
</evidence>